<dbReference type="InterPro" id="IPR001296">
    <property type="entry name" value="Glyco_trans_1"/>
</dbReference>
<evidence type="ECO:0000313" key="3">
    <source>
        <dbReference type="Proteomes" id="UP000178510"/>
    </source>
</evidence>
<accession>A0A1G2KUS3</accession>
<reference evidence="2 3" key="1">
    <citation type="journal article" date="2016" name="Nat. Commun.">
        <title>Thousands of microbial genomes shed light on interconnected biogeochemical processes in an aquifer system.</title>
        <authorList>
            <person name="Anantharaman K."/>
            <person name="Brown C.T."/>
            <person name="Hug L.A."/>
            <person name="Sharon I."/>
            <person name="Castelle C.J."/>
            <person name="Probst A.J."/>
            <person name="Thomas B.C."/>
            <person name="Singh A."/>
            <person name="Wilkins M.J."/>
            <person name="Karaoz U."/>
            <person name="Brodie E.L."/>
            <person name="Williams K.H."/>
            <person name="Hubbard S.S."/>
            <person name="Banfield J.F."/>
        </authorList>
    </citation>
    <scope>NUCLEOTIDE SEQUENCE [LARGE SCALE GENOMIC DNA]</scope>
</reference>
<evidence type="ECO:0000259" key="1">
    <source>
        <dbReference type="Pfam" id="PF00534"/>
    </source>
</evidence>
<dbReference type="SUPFAM" id="SSF53756">
    <property type="entry name" value="UDP-Glycosyltransferase/glycogen phosphorylase"/>
    <property type="match status" value="1"/>
</dbReference>
<proteinExistence type="predicted"/>
<evidence type="ECO:0000313" key="2">
    <source>
        <dbReference type="EMBL" id="OHA02372.1"/>
    </source>
</evidence>
<dbReference type="EMBL" id="MHQM01000049">
    <property type="protein sequence ID" value="OHA02372.1"/>
    <property type="molecule type" value="Genomic_DNA"/>
</dbReference>
<organism evidence="2 3">
    <name type="scientific">Candidatus Sungbacteria bacterium RIFCSPHIGHO2_02_FULL_52_23</name>
    <dbReference type="NCBI Taxonomy" id="1802274"/>
    <lineage>
        <taxon>Bacteria</taxon>
        <taxon>Candidatus Sungiibacteriota</taxon>
    </lineage>
</organism>
<dbReference type="AlphaFoldDB" id="A0A1G2KUS3"/>
<comment type="caution">
    <text evidence="2">The sequence shown here is derived from an EMBL/GenBank/DDBJ whole genome shotgun (WGS) entry which is preliminary data.</text>
</comment>
<dbReference type="Pfam" id="PF00534">
    <property type="entry name" value="Glycos_transf_1"/>
    <property type="match status" value="1"/>
</dbReference>
<dbReference type="GO" id="GO:0016757">
    <property type="term" value="F:glycosyltransferase activity"/>
    <property type="evidence" value="ECO:0007669"/>
    <property type="project" value="InterPro"/>
</dbReference>
<dbReference type="PANTHER" id="PTHR12526:SF595">
    <property type="entry name" value="BLL5217 PROTEIN"/>
    <property type="match status" value="1"/>
</dbReference>
<gene>
    <name evidence="2" type="ORF">A3J58_03650</name>
</gene>
<dbReference type="PANTHER" id="PTHR12526">
    <property type="entry name" value="GLYCOSYLTRANSFERASE"/>
    <property type="match status" value="1"/>
</dbReference>
<protein>
    <recommendedName>
        <fullName evidence="1">Glycosyl transferase family 1 domain-containing protein</fullName>
    </recommendedName>
</protein>
<sequence>MRIAFVCSNFFSIRRDTKKGTDIIAHTLLTSLAKRQKEKGLQITAFASGDSDLPVKIESIAQEPTGADASVAHAGKQMIFELALLSKAFSQKSSFDLYHINIGDGDIALPFSPFVEKPILITQYHPTPVSYAETYFSLYQKNRNVFFASPTAWQRKRLPSLPYAATIPHGVDAGHFAFHPQGGITMMWAGRAVPDKGADTAIEVAKRIRQNIRLFGTSKAEHAQWFETEVADRLKRTKRADIVLNKDRLDLVPDYQNSKLFLFPIRWEEPFGLVFIEALSCGTPVVTYARGSAPEIIEDGKTGFLVNPSDDDIRGDWVVKKTGIDGLCEATQKVYAMPDDEYRVMRRNCRKRVEQYFTAERTADEYIQLYEKIISTYETKK</sequence>
<dbReference type="STRING" id="1802274.A3J58_03650"/>
<feature type="domain" description="Glycosyl transferase family 1" evidence="1">
    <location>
        <begin position="183"/>
        <end position="311"/>
    </location>
</feature>
<dbReference type="Proteomes" id="UP000178510">
    <property type="component" value="Unassembled WGS sequence"/>
</dbReference>
<name>A0A1G2KUS3_9BACT</name>
<dbReference type="Gene3D" id="3.40.50.2000">
    <property type="entry name" value="Glycogen Phosphorylase B"/>
    <property type="match status" value="2"/>
</dbReference>